<proteinExistence type="inferred from homology"/>
<evidence type="ECO:0000256" key="2">
    <source>
        <dbReference type="RuleBase" id="RU363015"/>
    </source>
</evidence>
<comment type="similarity">
    <text evidence="2">Belongs to the LOG family.</text>
</comment>
<dbReference type="EMBL" id="FOVR01000001">
    <property type="protein sequence ID" value="SFN61483.1"/>
    <property type="molecule type" value="Genomic_DNA"/>
</dbReference>
<evidence type="ECO:0000256" key="1">
    <source>
        <dbReference type="ARBA" id="ARBA00000274"/>
    </source>
</evidence>
<keyword evidence="4" id="KW-1185">Reference proteome</keyword>
<dbReference type="RefSeq" id="WP_090068445.1">
    <property type="nucleotide sequence ID" value="NZ_FOVR01000001.1"/>
</dbReference>
<dbReference type="InterPro" id="IPR031100">
    <property type="entry name" value="LOG_fam"/>
</dbReference>
<gene>
    <name evidence="3" type="ORF">SAMN04488056_101480</name>
</gene>
<name>A0A1I5AGC2_9HYPH</name>
<dbReference type="Pfam" id="PF03641">
    <property type="entry name" value="Lysine_decarbox"/>
    <property type="match status" value="1"/>
</dbReference>
<comment type="catalytic activity">
    <reaction evidence="1">
        <text>AMP + H2O = D-ribose 5-phosphate + adenine</text>
        <dbReference type="Rhea" id="RHEA:20129"/>
        <dbReference type="ChEBI" id="CHEBI:15377"/>
        <dbReference type="ChEBI" id="CHEBI:16708"/>
        <dbReference type="ChEBI" id="CHEBI:78346"/>
        <dbReference type="ChEBI" id="CHEBI:456215"/>
        <dbReference type="EC" id="3.2.2.4"/>
    </reaction>
</comment>
<dbReference type="PANTHER" id="PTHR43393:SF3">
    <property type="entry name" value="LYSINE DECARBOXYLASE-LIKE PROTEIN"/>
    <property type="match status" value="1"/>
</dbReference>
<dbReference type="AlphaFoldDB" id="A0A1I5AGC2"/>
<organism evidence="3 4">
    <name type="scientific">Cohaesibacter marisflavi</name>
    <dbReference type="NCBI Taxonomy" id="655353"/>
    <lineage>
        <taxon>Bacteria</taxon>
        <taxon>Pseudomonadati</taxon>
        <taxon>Pseudomonadota</taxon>
        <taxon>Alphaproteobacteria</taxon>
        <taxon>Hyphomicrobiales</taxon>
        <taxon>Cohaesibacteraceae</taxon>
    </lineage>
</organism>
<evidence type="ECO:0000313" key="3">
    <source>
        <dbReference type="EMBL" id="SFN61483.1"/>
    </source>
</evidence>
<dbReference type="STRING" id="655353.SAMN04488056_101480"/>
<keyword evidence="2" id="KW-0203">Cytokinin biosynthesis</keyword>
<accession>A0A1I5AGC2</accession>
<dbReference type="OrthoDB" id="9801098at2"/>
<dbReference type="InterPro" id="IPR005269">
    <property type="entry name" value="LOG"/>
</dbReference>
<keyword evidence="2" id="KW-0378">Hydrolase</keyword>
<sequence>MQSNSPQHDQTNTNDLLAYEDVNFLRREELRGARLELEFTKADLGMRDHGILSTVVVFGSARFKEDHPYYQQAQELGRIVSERGGALNPTNGTHHNVICTGGGPGIMEAANRGAHEAGAKNIGLNIVLPHEQHINPYVTPGLSFQFQYFALRKMHFAMRANALVAFPGGFGTLDELFDILTLKQTGKASGMPIILLGKGFWENLINFDILIEHGTISPKDVAHFIIVDTPEEAWQVMVDHGLQTSLPTKAV</sequence>
<dbReference type="InterPro" id="IPR052341">
    <property type="entry name" value="LOG_family_nucleotidases"/>
</dbReference>
<protein>
    <recommendedName>
        <fullName evidence="2">Cytokinin riboside 5'-monophosphate phosphoribohydrolase</fullName>
        <ecNumber evidence="2">3.2.2.n1</ecNumber>
    </recommendedName>
</protein>
<dbReference type="SUPFAM" id="SSF102405">
    <property type="entry name" value="MCP/YpsA-like"/>
    <property type="match status" value="1"/>
</dbReference>
<dbReference type="Gene3D" id="3.40.50.450">
    <property type="match status" value="1"/>
</dbReference>
<dbReference type="GO" id="GO:0005829">
    <property type="term" value="C:cytosol"/>
    <property type="evidence" value="ECO:0007669"/>
    <property type="project" value="TreeGrafter"/>
</dbReference>
<dbReference type="EC" id="3.2.2.n1" evidence="2"/>
<dbReference type="NCBIfam" id="TIGR00730">
    <property type="entry name" value="Rossman fold protein, TIGR00730 family"/>
    <property type="match status" value="1"/>
</dbReference>
<dbReference type="GO" id="GO:0008714">
    <property type="term" value="F:AMP nucleosidase activity"/>
    <property type="evidence" value="ECO:0007669"/>
    <property type="project" value="UniProtKB-EC"/>
</dbReference>
<dbReference type="Proteomes" id="UP000199236">
    <property type="component" value="Unassembled WGS sequence"/>
</dbReference>
<dbReference type="GO" id="GO:0009691">
    <property type="term" value="P:cytokinin biosynthetic process"/>
    <property type="evidence" value="ECO:0007669"/>
    <property type="project" value="UniProtKB-UniRule"/>
</dbReference>
<dbReference type="PANTHER" id="PTHR43393">
    <property type="entry name" value="CYTOKININ RIBOSIDE 5'-MONOPHOSPHATE PHOSPHORIBOHYDROLASE"/>
    <property type="match status" value="1"/>
</dbReference>
<evidence type="ECO:0000313" key="4">
    <source>
        <dbReference type="Proteomes" id="UP000199236"/>
    </source>
</evidence>
<reference evidence="3 4" key="1">
    <citation type="submission" date="2016-10" db="EMBL/GenBank/DDBJ databases">
        <authorList>
            <person name="de Groot N.N."/>
        </authorList>
    </citation>
    <scope>NUCLEOTIDE SEQUENCE [LARGE SCALE GENOMIC DNA]</scope>
    <source>
        <strain evidence="3 4">CGMCC 1.9157</strain>
    </source>
</reference>